<sequence length="45" mass="5184">MKRKHMLVLFIGSQVANYGITEKILCINIQHSAPIVREQDICDKE</sequence>
<reference evidence="1 2" key="1">
    <citation type="submission" date="2010-08" db="EMBL/GenBank/DDBJ databases">
        <authorList>
            <person name="Weinstock G."/>
            <person name="Sodergren E."/>
            <person name="Clifton S."/>
            <person name="Fulton L."/>
            <person name="Fulton B."/>
            <person name="Courtney L."/>
            <person name="Fronick C."/>
            <person name="Harrison M."/>
            <person name="Strong C."/>
            <person name="Farmer C."/>
            <person name="Delahaunty K."/>
            <person name="Markovic C."/>
            <person name="Hall O."/>
            <person name="Minx P."/>
            <person name="Tomlinson C."/>
            <person name="Mitreva M."/>
            <person name="Hou S."/>
            <person name="Chen J."/>
            <person name="Wollam A."/>
            <person name="Pepin K.H."/>
            <person name="Johnson M."/>
            <person name="Bhonagiri V."/>
            <person name="Zhang X."/>
            <person name="Suruliraj S."/>
            <person name="Warren W."/>
            <person name="Chinwalla A."/>
            <person name="Mardis E.R."/>
            <person name="Wilson R.K."/>
        </authorList>
    </citation>
    <scope>NUCLEOTIDE SEQUENCE [LARGE SCALE GENOMIC DNA]</scope>
    <source>
        <strain evidence="1 2">F0359</strain>
    </source>
</reference>
<dbReference type="STRING" id="706434.HMPREF9429_00499"/>
<organism evidence="1 2">
    <name type="scientific">Megasphaera micronuciformis F0359</name>
    <dbReference type="NCBI Taxonomy" id="706434"/>
    <lineage>
        <taxon>Bacteria</taxon>
        <taxon>Bacillati</taxon>
        <taxon>Bacillota</taxon>
        <taxon>Negativicutes</taxon>
        <taxon>Veillonellales</taxon>
        <taxon>Veillonellaceae</taxon>
        <taxon>Megasphaera</taxon>
    </lineage>
</organism>
<dbReference type="HOGENOM" id="CLU_3209462_0_0_9"/>
<dbReference type="EMBL" id="AECS01000012">
    <property type="protein sequence ID" value="EFQ04563.1"/>
    <property type="molecule type" value="Genomic_DNA"/>
</dbReference>
<comment type="caution">
    <text evidence="1">The sequence shown here is derived from an EMBL/GenBank/DDBJ whole genome shotgun (WGS) entry which is preliminary data.</text>
</comment>
<proteinExistence type="predicted"/>
<evidence type="ECO:0000313" key="1">
    <source>
        <dbReference type="EMBL" id="EFQ04563.1"/>
    </source>
</evidence>
<dbReference type="AlphaFoldDB" id="E2ZAN1"/>
<feature type="non-terminal residue" evidence="1">
    <location>
        <position position="45"/>
    </location>
</feature>
<dbReference type="Proteomes" id="UP000003195">
    <property type="component" value="Unassembled WGS sequence"/>
</dbReference>
<gene>
    <name evidence="1" type="ORF">HMPREF9429_00499</name>
</gene>
<name>E2ZAN1_9FIRM</name>
<keyword evidence="2" id="KW-1185">Reference proteome</keyword>
<evidence type="ECO:0000313" key="2">
    <source>
        <dbReference type="Proteomes" id="UP000003195"/>
    </source>
</evidence>
<protein>
    <submittedName>
        <fullName evidence="1">Uncharacterized protein</fullName>
    </submittedName>
</protein>
<accession>E2ZAN1</accession>